<keyword evidence="4" id="KW-0804">Transcription</keyword>
<dbReference type="Pfam" id="PF00172">
    <property type="entry name" value="Zn_clus"/>
    <property type="match status" value="1"/>
</dbReference>
<feature type="compositionally biased region" description="Polar residues" evidence="6">
    <location>
        <begin position="619"/>
        <end position="639"/>
    </location>
</feature>
<dbReference type="GO" id="GO:0008270">
    <property type="term" value="F:zinc ion binding"/>
    <property type="evidence" value="ECO:0007669"/>
    <property type="project" value="InterPro"/>
</dbReference>
<organism evidence="8 9">
    <name type="scientific">Penicillium argentinense</name>
    <dbReference type="NCBI Taxonomy" id="1131581"/>
    <lineage>
        <taxon>Eukaryota</taxon>
        <taxon>Fungi</taxon>
        <taxon>Dikarya</taxon>
        <taxon>Ascomycota</taxon>
        <taxon>Pezizomycotina</taxon>
        <taxon>Eurotiomycetes</taxon>
        <taxon>Eurotiomycetidae</taxon>
        <taxon>Eurotiales</taxon>
        <taxon>Aspergillaceae</taxon>
        <taxon>Penicillium</taxon>
    </lineage>
</organism>
<proteinExistence type="predicted"/>
<keyword evidence="5" id="KW-0539">Nucleus</keyword>
<dbReference type="PANTHER" id="PTHR47840:SF1">
    <property type="entry name" value="ZN(II)2CYS6 TRANSCRIPTION FACTOR (EUROFUNG)"/>
    <property type="match status" value="1"/>
</dbReference>
<evidence type="ECO:0000256" key="5">
    <source>
        <dbReference type="ARBA" id="ARBA00023242"/>
    </source>
</evidence>
<evidence type="ECO:0000256" key="3">
    <source>
        <dbReference type="ARBA" id="ARBA00023125"/>
    </source>
</evidence>
<accession>A0A9W9EIR0</accession>
<evidence type="ECO:0000256" key="4">
    <source>
        <dbReference type="ARBA" id="ARBA00023163"/>
    </source>
</evidence>
<dbReference type="GO" id="GO:0006351">
    <property type="term" value="P:DNA-templated transcription"/>
    <property type="evidence" value="ECO:0007669"/>
    <property type="project" value="InterPro"/>
</dbReference>
<dbReference type="PANTHER" id="PTHR47840">
    <property type="entry name" value="ZN(II)2CYS6 TRANSCRIPTION FACTOR (EUROFUNG)-RELATED"/>
    <property type="match status" value="1"/>
</dbReference>
<evidence type="ECO:0000256" key="2">
    <source>
        <dbReference type="ARBA" id="ARBA00023015"/>
    </source>
</evidence>
<keyword evidence="1" id="KW-0479">Metal-binding</keyword>
<dbReference type="GeneID" id="81363094"/>
<feature type="region of interest" description="Disordered" evidence="6">
    <location>
        <begin position="1"/>
        <end position="20"/>
    </location>
</feature>
<dbReference type="OrthoDB" id="6509908at2759"/>
<evidence type="ECO:0000259" key="7">
    <source>
        <dbReference type="PROSITE" id="PS50048"/>
    </source>
</evidence>
<evidence type="ECO:0000256" key="1">
    <source>
        <dbReference type="ARBA" id="ARBA00022723"/>
    </source>
</evidence>
<dbReference type="CDD" id="cd00067">
    <property type="entry name" value="GAL4"/>
    <property type="match status" value="1"/>
</dbReference>
<comment type="caution">
    <text evidence="8">The sequence shown here is derived from an EMBL/GenBank/DDBJ whole genome shotgun (WGS) entry which is preliminary data.</text>
</comment>
<feature type="region of interest" description="Disordered" evidence="6">
    <location>
        <begin position="617"/>
        <end position="677"/>
    </location>
</feature>
<dbReference type="Gene3D" id="4.10.240.10">
    <property type="entry name" value="Zn(2)-C6 fungal-type DNA-binding domain"/>
    <property type="match status" value="1"/>
</dbReference>
<dbReference type="Proteomes" id="UP001149074">
    <property type="component" value="Unassembled WGS sequence"/>
</dbReference>
<name>A0A9W9EIR0_9EURO</name>
<dbReference type="SMART" id="SM00066">
    <property type="entry name" value="GAL4"/>
    <property type="match status" value="1"/>
</dbReference>
<keyword evidence="2" id="KW-0805">Transcription regulation</keyword>
<dbReference type="SUPFAM" id="SSF57701">
    <property type="entry name" value="Zn2/Cys6 DNA-binding domain"/>
    <property type="match status" value="1"/>
</dbReference>
<dbReference type="GO" id="GO:0003677">
    <property type="term" value="F:DNA binding"/>
    <property type="evidence" value="ECO:0007669"/>
    <property type="project" value="UniProtKB-KW"/>
</dbReference>
<feature type="domain" description="Zn(2)-C6 fungal-type" evidence="7">
    <location>
        <begin position="21"/>
        <end position="52"/>
    </location>
</feature>
<dbReference type="GO" id="GO:0000981">
    <property type="term" value="F:DNA-binding transcription factor activity, RNA polymerase II-specific"/>
    <property type="evidence" value="ECO:0007669"/>
    <property type="project" value="InterPro"/>
</dbReference>
<dbReference type="Pfam" id="PF04082">
    <property type="entry name" value="Fungal_trans"/>
    <property type="match status" value="1"/>
</dbReference>
<dbReference type="EMBL" id="JAPQKI010000011">
    <property type="protein sequence ID" value="KAJ5082581.1"/>
    <property type="molecule type" value="Genomic_DNA"/>
</dbReference>
<dbReference type="InterPro" id="IPR007219">
    <property type="entry name" value="XnlR_reg_dom"/>
</dbReference>
<dbReference type="PROSITE" id="PS00463">
    <property type="entry name" value="ZN2_CY6_FUNGAL_1"/>
    <property type="match status" value="1"/>
</dbReference>
<evidence type="ECO:0000313" key="8">
    <source>
        <dbReference type="EMBL" id="KAJ5082581.1"/>
    </source>
</evidence>
<protein>
    <recommendedName>
        <fullName evidence="7">Zn(2)-C6 fungal-type domain-containing protein</fullName>
    </recommendedName>
</protein>
<dbReference type="InterPro" id="IPR036864">
    <property type="entry name" value="Zn2-C6_fun-type_DNA-bd_sf"/>
</dbReference>
<evidence type="ECO:0000256" key="6">
    <source>
        <dbReference type="SAM" id="MobiDB-lite"/>
    </source>
</evidence>
<keyword evidence="3" id="KW-0238">DNA-binding</keyword>
<reference evidence="8" key="2">
    <citation type="journal article" date="2023" name="IMA Fungus">
        <title>Comparative genomic study of the Penicillium genus elucidates a diverse pangenome and 15 lateral gene transfer events.</title>
        <authorList>
            <person name="Petersen C."/>
            <person name="Sorensen T."/>
            <person name="Nielsen M.R."/>
            <person name="Sondergaard T.E."/>
            <person name="Sorensen J.L."/>
            <person name="Fitzpatrick D.A."/>
            <person name="Frisvad J.C."/>
            <person name="Nielsen K.L."/>
        </authorList>
    </citation>
    <scope>NUCLEOTIDE SEQUENCE</scope>
    <source>
        <strain evidence="8">IBT 30761</strain>
    </source>
</reference>
<dbReference type="AlphaFoldDB" id="A0A9W9EIR0"/>
<sequence>MSTWADSNGPPRKRMRKGTKSCIECRRRKIRCTYTADHPDVCNECRLRGSKCIDQEHHDDDISMQPGSGQGEQRYSLRERVAHLENVVQGLVKRLDQQSTASSSPAGNLSATDMTPVLVESDKLGPSSIQIQNAPVLQLFDNYLLSRQEDPSSNDQFTGVKDMSPKARAVRAELLSLLPPQKDVWKIINEGSKLWCVWEESFPEIQFIMSRKLESCEGRVAPADIGKALVCLSMSVIQSPPDFDFDSLNVPIDPEEFTSRLTGTVDRLVVRDDDFAATLPGIECQMLLAKFHLNEGRLRKAWLVTRRAIEFAHLAGMHLSTRTPRPKDTLFERRLKIWCTLNCSDRSLSLILGLPYGVSEAYFLPQVEHRQKMGSMKSPAEKYLLRIGVICGHMVDRNQNPSEMCLEYTLELDKELEEAWNAMPSSFFGIELGPGEANEQFYERVPLQFMPKVLRALLHLPFMLKYPLDPRFAYSHRMAIQSAREGLVLYKVLRAITRSYLCKMIDFLAFTMGMILIVHLHGYSDESPEYSQEQDEEDWKLVGDVVEILHQAKNEKGGSVAAESANILGEIFRTRSEKREWTSLATCQITVPYFGTITVGAGAKFSRLQNNLRKEQHDGITNGQSSEPQPNKHSPNQLYTPPLSDLEGVSDTQSSTVVGKPPISSANGTDPPLQALPGDIMSTSAFAGPEINAFTGLFDDFGQFTWPAPNIDLGLDHGWNLNWFE</sequence>
<dbReference type="PROSITE" id="PS50048">
    <property type="entry name" value="ZN2_CY6_FUNGAL_2"/>
    <property type="match status" value="1"/>
</dbReference>
<dbReference type="SMART" id="SM00906">
    <property type="entry name" value="Fungal_trans"/>
    <property type="match status" value="1"/>
</dbReference>
<dbReference type="RefSeq" id="XP_056469103.1">
    <property type="nucleotide sequence ID" value="XM_056624115.1"/>
</dbReference>
<reference evidence="8" key="1">
    <citation type="submission" date="2022-11" db="EMBL/GenBank/DDBJ databases">
        <authorList>
            <person name="Petersen C."/>
        </authorList>
    </citation>
    <scope>NUCLEOTIDE SEQUENCE</scope>
    <source>
        <strain evidence="8">IBT 30761</strain>
    </source>
</reference>
<keyword evidence="9" id="KW-1185">Reference proteome</keyword>
<evidence type="ECO:0000313" key="9">
    <source>
        <dbReference type="Proteomes" id="UP001149074"/>
    </source>
</evidence>
<gene>
    <name evidence="8" type="ORF">N7532_011624</name>
</gene>
<dbReference type="CDD" id="cd12148">
    <property type="entry name" value="fungal_TF_MHR"/>
    <property type="match status" value="1"/>
</dbReference>
<dbReference type="InterPro" id="IPR001138">
    <property type="entry name" value="Zn2Cys6_DnaBD"/>
</dbReference>